<sequence length="782" mass="86906">MEYEPEIPQPRESETLLIVVDTYVTEPSTFLSLRDAAMRMARTRLLYSLLRDDLLAVIASGSSTTKNKLASENEGGYLGLCVLQSPVSKNLNAVRVLADLKQGMQPSNLLNALEVCGDTLSEPAVTRSKKKRVVLFTDALQISKSLCPDDVEDFQAICELYKAQEIQIDVIYDCEQQLVEKLQEIEEVVEDADLLSIKDWMNKTKGFQLSHLFSLCKFSGGVFMSRKEASPLVDIPTPKVKRATAKYRGTLNIADVVKIPVMRYSYVYASTPVTPKKLSWEASTKCINPIPVFVETQRVASAKDDAPLKPEEIINAYPYGPELVPEQNEVDTYAWSIVLPKGLDILGFVEQNSVPQRLFMGRVDVVIAMPSVPGADELMKTLVLAMQAENVGILARSVTTKKGGAPSLVYLWPRVEAERETGALRSFFLFQVEIPMREDVRDMPFASLMETAEEIPEAADLAMSRFISAATLDVEAEHGDGDEDDREEPVWPSEICNPNLDWNNICIIHRALAGISGADFPSLTEWQQHLISPLSFIGDNRKEGLRSAILNLKSAIPVIPAQKKEKKGKRTHEVLNGDMASISDYLPREMVEGLDEREADDEGGDGQNAATMLADASDDVLSLTGLELEDVGDETPVLDFENLVTMNKFNFAAVSLLVVVRRLIRDVVDDDRAMNCLQALRKASVERKEPRFFNDFIISLIARCKREDTTGNRTRAFFRHVHRCHTINSTVQVISIAKRSEGGSESAADEAYREFLSNATKRIHAIVSKEPHDVSVSAVTNS</sequence>
<keyword evidence="5" id="KW-0347">Helicase</keyword>
<keyword evidence="8" id="KW-0233">DNA recombination</keyword>
<dbReference type="AlphaFoldDB" id="R7QQV6"/>
<dbReference type="GO" id="GO:0016787">
    <property type="term" value="F:hydrolase activity"/>
    <property type="evidence" value="ECO:0007669"/>
    <property type="project" value="UniProtKB-KW"/>
</dbReference>
<evidence type="ECO:0000256" key="9">
    <source>
        <dbReference type="ARBA" id="ARBA00023204"/>
    </source>
</evidence>
<dbReference type="SMART" id="SM00559">
    <property type="entry name" value="Ku78"/>
    <property type="match status" value="1"/>
</dbReference>
<dbReference type="InterPro" id="IPR036465">
    <property type="entry name" value="vWFA_dom_sf"/>
</dbReference>
<dbReference type="OMA" id="WAMQYVW"/>
<evidence type="ECO:0000256" key="3">
    <source>
        <dbReference type="ARBA" id="ARBA00022763"/>
    </source>
</evidence>
<dbReference type="GO" id="GO:0004386">
    <property type="term" value="F:helicase activity"/>
    <property type="evidence" value="ECO:0007669"/>
    <property type="project" value="UniProtKB-KW"/>
</dbReference>
<keyword evidence="6" id="KW-0067">ATP-binding</keyword>
<dbReference type="GO" id="GO:0043564">
    <property type="term" value="C:Ku70:Ku80 complex"/>
    <property type="evidence" value="ECO:0007669"/>
    <property type="project" value="TreeGrafter"/>
</dbReference>
<dbReference type="Gene3D" id="2.40.290.10">
    <property type="match status" value="1"/>
</dbReference>
<dbReference type="SUPFAM" id="SSF53300">
    <property type="entry name" value="vWA-like"/>
    <property type="match status" value="1"/>
</dbReference>
<dbReference type="Pfam" id="PF02735">
    <property type="entry name" value="Ku"/>
    <property type="match status" value="1"/>
</dbReference>
<dbReference type="PhylomeDB" id="R7QQV6"/>
<dbReference type="SUPFAM" id="SSF101420">
    <property type="entry name" value="C-terminal domain of Ku80"/>
    <property type="match status" value="1"/>
</dbReference>
<dbReference type="GO" id="GO:0006310">
    <property type="term" value="P:DNA recombination"/>
    <property type="evidence" value="ECO:0007669"/>
    <property type="project" value="UniProtKB-KW"/>
</dbReference>
<dbReference type="KEGG" id="ccp:CHC_T00007514001"/>
<dbReference type="GO" id="GO:0000723">
    <property type="term" value="P:telomere maintenance"/>
    <property type="evidence" value="ECO:0007669"/>
    <property type="project" value="TreeGrafter"/>
</dbReference>
<dbReference type="InterPro" id="IPR036494">
    <property type="entry name" value="Ku_C_sf"/>
</dbReference>
<evidence type="ECO:0000313" key="12">
    <source>
        <dbReference type="EMBL" id="CDF40877.1"/>
    </source>
</evidence>
<dbReference type="RefSeq" id="XP_005711171.1">
    <property type="nucleotide sequence ID" value="XM_005711114.1"/>
</dbReference>
<evidence type="ECO:0000256" key="5">
    <source>
        <dbReference type="ARBA" id="ARBA00022806"/>
    </source>
</evidence>
<dbReference type="PANTHER" id="PTHR12604:SF4">
    <property type="entry name" value="X-RAY REPAIR CROSS-COMPLEMENTING PROTEIN 5"/>
    <property type="match status" value="1"/>
</dbReference>
<keyword evidence="10" id="KW-0539">Nucleus</keyword>
<dbReference type="Proteomes" id="UP000012073">
    <property type="component" value="Unassembled WGS sequence"/>
</dbReference>
<evidence type="ECO:0000256" key="2">
    <source>
        <dbReference type="ARBA" id="ARBA00022741"/>
    </source>
</evidence>
<dbReference type="PANTHER" id="PTHR12604">
    <property type="entry name" value="KU AUTOANTIGEN DNA HELICASE"/>
    <property type="match status" value="1"/>
</dbReference>
<dbReference type="Gene3D" id="1.10.1600.10">
    <property type="match status" value="1"/>
</dbReference>
<keyword evidence="2" id="KW-0547">Nucleotide-binding</keyword>
<proteinExistence type="predicted"/>
<keyword evidence="9" id="KW-0234">DNA repair</keyword>
<dbReference type="Gramene" id="CDF40877">
    <property type="protein sequence ID" value="CDF40877"/>
    <property type="gene ID" value="CHC_T00007514001"/>
</dbReference>
<dbReference type="EMBL" id="HG002260">
    <property type="protein sequence ID" value="CDF40877.1"/>
    <property type="molecule type" value="Genomic_DNA"/>
</dbReference>
<dbReference type="InterPro" id="IPR016194">
    <property type="entry name" value="SPOC-like_C_dom_sf"/>
</dbReference>
<keyword evidence="3" id="KW-0227">DNA damage</keyword>
<dbReference type="GO" id="GO:0003690">
    <property type="term" value="F:double-stranded DNA binding"/>
    <property type="evidence" value="ECO:0007669"/>
    <property type="project" value="TreeGrafter"/>
</dbReference>
<evidence type="ECO:0000256" key="4">
    <source>
        <dbReference type="ARBA" id="ARBA00022801"/>
    </source>
</evidence>
<keyword evidence="13" id="KW-1185">Reference proteome</keyword>
<dbReference type="InterPro" id="IPR006164">
    <property type="entry name" value="DNA_bd_Ku70/Ku80"/>
</dbReference>
<dbReference type="GO" id="GO:0006303">
    <property type="term" value="P:double-strand break repair via nonhomologous end joining"/>
    <property type="evidence" value="ECO:0007669"/>
    <property type="project" value="InterPro"/>
</dbReference>
<evidence type="ECO:0000256" key="6">
    <source>
        <dbReference type="ARBA" id="ARBA00022840"/>
    </source>
</evidence>
<keyword evidence="7" id="KW-0238">DNA-binding</keyword>
<dbReference type="GeneID" id="17318885"/>
<dbReference type="InterPro" id="IPR014893">
    <property type="entry name" value="Ku_PK_bind"/>
</dbReference>
<keyword evidence="4" id="KW-0378">Hydrolase</keyword>
<organism evidence="12 13">
    <name type="scientific">Chondrus crispus</name>
    <name type="common">Carrageen Irish moss</name>
    <name type="synonym">Polymorpha crispa</name>
    <dbReference type="NCBI Taxonomy" id="2769"/>
    <lineage>
        <taxon>Eukaryota</taxon>
        <taxon>Rhodophyta</taxon>
        <taxon>Florideophyceae</taxon>
        <taxon>Rhodymeniophycidae</taxon>
        <taxon>Gigartinales</taxon>
        <taxon>Gigartinaceae</taxon>
        <taxon>Chondrus</taxon>
    </lineage>
</organism>
<dbReference type="SUPFAM" id="SSF100939">
    <property type="entry name" value="SPOC domain-like"/>
    <property type="match status" value="1"/>
</dbReference>
<dbReference type="GO" id="GO:0042162">
    <property type="term" value="F:telomeric DNA binding"/>
    <property type="evidence" value="ECO:0007669"/>
    <property type="project" value="TreeGrafter"/>
</dbReference>
<dbReference type="STRING" id="2769.R7QQV6"/>
<evidence type="ECO:0000256" key="7">
    <source>
        <dbReference type="ARBA" id="ARBA00023125"/>
    </source>
</evidence>
<feature type="domain" description="Ku" evidence="11">
    <location>
        <begin position="305"/>
        <end position="451"/>
    </location>
</feature>
<name>R7QQV6_CHOCR</name>
<evidence type="ECO:0000256" key="10">
    <source>
        <dbReference type="ARBA" id="ARBA00023242"/>
    </source>
</evidence>
<evidence type="ECO:0000256" key="8">
    <source>
        <dbReference type="ARBA" id="ARBA00023172"/>
    </source>
</evidence>
<gene>
    <name evidence="12" type="ORF">CHC_T00007514001</name>
</gene>
<evidence type="ECO:0000313" key="13">
    <source>
        <dbReference type="Proteomes" id="UP000012073"/>
    </source>
</evidence>
<accession>R7QQV6</accession>
<dbReference type="Gene3D" id="3.40.50.410">
    <property type="entry name" value="von Willebrand factor, type A domain"/>
    <property type="match status" value="1"/>
</dbReference>
<dbReference type="Pfam" id="PF08785">
    <property type="entry name" value="Ku_PK_bind"/>
    <property type="match status" value="1"/>
</dbReference>
<dbReference type="Gene3D" id="1.25.40.240">
    <property type="entry name" value="Ku, C-terminal domain"/>
    <property type="match status" value="1"/>
</dbReference>
<dbReference type="GO" id="GO:0005524">
    <property type="term" value="F:ATP binding"/>
    <property type="evidence" value="ECO:0007669"/>
    <property type="project" value="UniProtKB-KW"/>
</dbReference>
<comment type="subcellular location">
    <subcellularLocation>
        <location evidence="1">Nucleus</location>
    </subcellularLocation>
</comment>
<evidence type="ECO:0000256" key="1">
    <source>
        <dbReference type="ARBA" id="ARBA00004123"/>
    </source>
</evidence>
<dbReference type="OrthoDB" id="30826at2759"/>
<protein>
    <recommendedName>
        <fullName evidence="11">Ku domain-containing protein</fullName>
    </recommendedName>
</protein>
<reference evidence="13" key="1">
    <citation type="journal article" date="2013" name="Proc. Natl. Acad. Sci. U.S.A.">
        <title>Genome structure and metabolic features in the red seaweed Chondrus crispus shed light on evolution of the Archaeplastida.</title>
        <authorList>
            <person name="Collen J."/>
            <person name="Porcel B."/>
            <person name="Carre W."/>
            <person name="Ball S.G."/>
            <person name="Chaparro C."/>
            <person name="Tonon T."/>
            <person name="Barbeyron T."/>
            <person name="Michel G."/>
            <person name="Noel B."/>
            <person name="Valentin K."/>
            <person name="Elias M."/>
            <person name="Artiguenave F."/>
            <person name="Arun A."/>
            <person name="Aury J.M."/>
            <person name="Barbosa-Neto J.F."/>
            <person name="Bothwell J.H."/>
            <person name="Bouget F.Y."/>
            <person name="Brillet L."/>
            <person name="Cabello-Hurtado F."/>
            <person name="Capella-Gutierrez S."/>
            <person name="Charrier B."/>
            <person name="Cladiere L."/>
            <person name="Cock J.M."/>
            <person name="Coelho S.M."/>
            <person name="Colleoni C."/>
            <person name="Czjzek M."/>
            <person name="Da Silva C."/>
            <person name="Delage L."/>
            <person name="Denoeud F."/>
            <person name="Deschamps P."/>
            <person name="Dittami S.M."/>
            <person name="Gabaldon T."/>
            <person name="Gachon C.M."/>
            <person name="Groisillier A."/>
            <person name="Herve C."/>
            <person name="Jabbari K."/>
            <person name="Katinka M."/>
            <person name="Kloareg B."/>
            <person name="Kowalczyk N."/>
            <person name="Labadie K."/>
            <person name="Leblanc C."/>
            <person name="Lopez P.J."/>
            <person name="McLachlan D.H."/>
            <person name="Meslet-Cladiere L."/>
            <person name="Moustafa A."/>
            <person name="Nehr Z."/>
            <person name="Nyvall Collen P."/>
            <person name="Panaud O."/>
            <person name="Partensky F."/>
            <person name="Poulain J."/>
            <person name="Rensing S.A."/>
            <person name="Rousvoal S."/>
            <person name="Samson G."/>
            <person name="Symeonidi A."/>
            <person name="Weissenbach J."/>
            <person name="Zambounis A."/>
            <person name="Wincker P."/>
            <person name="Boyen C."/>
        </authorList>
    </citation>
    <scope>NUCLEOTIDE SEQUENCE [LARGE SCALE GENOMIC DNA]</scope>
    <source>
        <strain evidence="13">cv. Stackhouse</strain>
    </source>
</reference>
<evidence type="ECO:0000259" key="11">
    <source>
        <dbReference type="SMART" id="SM00559"/>
    </source>
</evidence>